<dbReference type="Gene3D" id="3.40.50.1240">
    <property type="entry name" value="Phosphoglycerate mutase-like"/>
    <property type="match status" value="1"/>
</dbReference>
<evidence type="ECO:0000256" key="8">
    <source>
        <dbReference type="ARBA" id="ARBA00023136"/>
    </source>
</evidence>
<dbReference type="AlphaFoldDB" id="A0A1M6V3N2"/>
<evidence type="ECO:0000256" key="4">
    <source>
        <dbReference type="ARBA" id="ARBA00013040"/>
    </source>
</evidence>
<dbReference type="InterPro" id="IPR029033">
    <property type="entry name" value="His_PPase_superfam"/>
</dbReference>
<evidence type="ECO:0000313" key="15">
    <source>
        <dbReference type="EMBL" id="SHK76048.1"/>
    </source>
</evidence>
<evidence type="ECO:0000256" key="12">
    <source>
        <dbReference type="ARBA" id="ARBA00043691"/>
    </source>
</evidence>
<dbReference type="GO" id="GO:0034417">
    <property type="term" value="F:bisphosphoglycerate 3-phosphatase activity"/>
    <property type="evidence" value="ECO:0007669"/>
    <property type="project" value="UniProtKB-EC"/>
</dbReference>
<evidence type="ECO:0000256" key="1">
    <source>
        <dbReference type="ARBA" id="ARBA00004370"/>
    </source>
</evidence>
<accession>A0A1M6V3N2</accession>
<keyword evidence="8" id="KW-0472">Membrane</keyword>
<keyword evidence="6 14" id="KW-0732">Signal</keyword>
<reference evidence="15 16" key="1">
    <citation type="submission" date="2016-11" db="EMBL/GenBank/DDBJ databases">
        <authorList>
            <person name="Jaros S."/>
            <person name="Januszkiewicz K."/>
            <person name="Wedrychowicz H."/>
        </authorList>
    </citation>
    <scope>NUCLEOTIDE SEQUENCE [LARGE SCALE GENOMIC DNA]</scope>
    <source>
        <strain evidence="15 16">KHT3</strain>
    </source>
</reference>
<dbReference type="SUPFAM" id="SSF53254">
    <property type="entry name" value="Phosphoglycerate mutase-like"/>
    <property type="match status" value="1"/>
</dbReference>
<evidence type="ECO:0000256" key="10">
    <source>
        <dbReference type="ARBA" id="ARBA00043668"/>
    </source>
</evidence>
<sequence>MKRILTCLLLAGSVATQAQVQRFSGKTALEEITADKFLAAGNMTDYDHLPRTALTPAPKGYEPYYFSHYGRHGARFMLDENDYAMPVKTLQQAKFAGKLTPLGNKVLAKLDSMQNTTKDRLGDLTATGQRQHHGIAKRMAQNFPEIFKKPNLPIHSVSTTSIRAIISMMAECEELQAANPSAKIYNDASKADMVYMNYSPPRGEGGGMFRPDLMKAIQKQQQMSDSLKHPERLMQQLFNDQHWVYLNVATGQLMSKIADIALNMQSHDGDATLLQLFTPEELRDLWRSNNLYWYLLYSNAPQTGGRMQWNQKNLLKNIIETADTVTQVQASLRFGHDTVVLPLACMLDLDGAAVQVENLDELENSFRTYYLIPTGSNVQFIFYRPKSSAKGRLLPEGRKKGMQGDVLLKVLFNEREAHLPLATDNWPYYKWNDFKEYYLKKIAENTMK</sequence>
<evidence type="ECO:0000256" key="13">
    <source>
        <dbReference type="ARBA" id="ARBA00043832"/>
    </source>
</evidence>
<evidence type="ECO:0000256" key="14">
    <source>
        <dbReference type="SAM" id="SignalP"/>
    </source>
</evidence>
<comment type="catalytic activity">
    <reaction evidence="13">
        <text>(2R)-2,3-bisphosphoglycerate + H2O = (2R)-2-phosphoglycerate + phosphate</text>
        <dbReference type="Rhea" id="RHEA:27381"/>
        <dbReference type="ChEBI" id="CHEBI:15377"/>
        <dbReference type="ChEBI" id="CHEBI:43474"/>
        <dbReference type="ChEBI" id="CHEBI:58248"/>
        <dbReference type="ChEBI" id="CHEBI:58289"/>
        <dbReference type="EC" id="3.1.3.80"/>
    </reaction>
    <physiologicalReaction direction="left-to-right" evidence="13">
        <dbReference type="Rhea" id="RHEA:27382"/>
    </physiologicalReaction>
</comment>
<evidence type="ECO:0000313" key="16">
    <source>
        <dbReference type="Proteomes" id="UP000184130"/>
    </source>
</evidence>
<protein>
    <recommendedName>
        <fullName evidence="5">Multiple inositol polyphosphate phosphatase 1</fullName>
        <ecNumber evidence="4">3.1.3.62</ecNumber>
        <ecNumber evidence="3">3.1.3.80</ecNumber>
    </recommendedName>
    <alternativeName>
        <fullName evidence="9">2,3-bisphosphoglycerate 3-phosphatase</fullName>
    </alternativeName>
</protein>
<comment type="catalytic activity">
    <reaction evidence="10">
        <text>1D-myo-inositol 1,2,5,6-tetrakisphosphate + H2O = 1D-myo-inositol 1,2,6-trisphosphate + phosphate</text>
        <dbReference type="Rhea" id="RHEA:77119"/>
        <dbReference type="ChEBI" id="CHEBI:15377"/>
        <dbReference type="ChEBI" id="CHEBI:43474"/>
        <dbReference type="ChEBI" id="CHEBI:195535"/>
        <dbReference type="ChEBI" id="CHEBI:195537"/>
        <dbReference type="EC" id="3.1.3.62"/>
    </reaction>
    <physiologicalReaction direction="left-to-right" evidence="10">
        <dbReference type="Rhea" id="RHEA:77120"/>
    </physiologicalReaction>
</comment>
<comment type="similarity">
    <text evidence="2">Belongs to the histidine acid phosphatase family. MINPP1 subfamily.</text>
</comment>
<gene>
    <name evidence="15" type="ORF">SAMN05216463_111107</name>
</gene>
<dbReference type="EC" id="3.1.3.80" evidence="3"/>
<dbReference type="EMBL" id="FRBD01000011">
    <property type="protein sequence ID" value="SHK76048.1"/>
    <property type="molecule type" value="Genomic_DNA"/>
</dbReference>
<organism evidence="15 16">
    <name type="scientific">Xylanibacter ruminicola</name>
    <name type="common">Prevotella ruminicola</name>
    <dbReference type="NCBI Taxonomy" id="839"/>
    <lineage>
        <taxon>Bacteria</taxon>
        <taxon>Pseudomonadati</taxon>
        <taxon>Bacteroidota</taxon>
        <taxon>Bacteroidia</taxon>
        <taxon>Bacteroidales</taxon>
        <taxon>Prevotellaceae</taxon>
        <taxon>Xylanibacter</taxon>
    </lineage>
</organism>
<evidence type="ECO:0000256" key="2">
    <source>
        <dbReference type="ARBA" id="ARBA00008422"/>
    </source>
</evidence>
<dbReference type="PANTHER" id="PTHR20963:SF8">
    <property type="entry name" value="MULTIPLE INOSITOL POLYPHOSPHATE PHOSPHATASE 1"/>
    <property type="match status" value="1"/>
</dbReference>
<dbReference type="InterPro" id="IPR000560">
    <property type="entry name" value="His_Pase_clade-2"/>
</dbReference>
<feature type="signal peptide" evidence="14">
    <location>
        <begin position="1"/>
        <end position="18"/>
    </location>
</feature>
<dbReference type="RefSeq" id="WP_073208361.1">
    <property type="nucleotide sequence ID" value="NZ_FRBD01000011.1"/>
</dbReference>
<dbReference type="PANTHER" id="PTHR20963">
    <property type="entry name" value="MULTIPLE INOSITOL POLYPHOSPHATE PHOSPHATASE-RELATED"/>
    <property type="match status" value="1"/>
</dbReference>
<dbReference type="OrthoDB" id="9770871at2"/>
<dbReference type="Pfam" id="PF00328">
    <property type="entry name" value="His_Phos_2"/>
    <property type="match status" value="1"/>
</dbReference>
<comment type="catalytic activity">
    <reaction evidence="11">
        <text>1D-myo-inositol 1,2,4,5,6-pentakisphosphate + H2O = 1D-myo-inositol 1,2,5,6-tetrakisphosphate + phosphate</text>
        <dbReference type="Rhea" id="RHEA:77115"/>
        <dbReference type="ChEBI" id="CHEBI:15377"/>
        <dbReference type="ChEBI" id="CHEBI:43474"/>
        <dbReference type="ChEBI" id="CHEBI:57798"/>
        <dbReference type="ChEBI" id="CHEBI:195535"/>
        <dbReference type="EC" id="3.1.3.62"/>
    </reaction>
    <physiologicalReaction direction="left-to-right" evidence="11">
        <dbReference type="Rhea" id="RHEA:77116"/>
    </physiologicalReaction>
</comment>
<dbReference type="Proteomes" id="UP000184130">
    <property type="component" value="Unassembled WGS sequence"/>
</dbReference>
<proteinExistence type="inferred from homology"/>
<evidence type="ECO:0000256" key="6">
    <source>
        <dbReference type="ARBA" id="ARBA00022729"/>
    </source>
</evidence>
<comment type="catalytic activity">
    <reaction evidence="12">
        <text>1D-myo-inositol hexakisphosphate + H2O = 1D-myo-inositol 1,2,4,5,6-pentakisphosphate + phosphate</text>
        <dbReference type="Rhea" id="RHEA:16989"/>
        <dbReference type="ChEBI" id="CHEBI:15377"/>
        <dbReference type="ChEBI" id="CHEBI:43474"/>
        <dbReference type="ChEBI" id="CHEBI:57798"/>
        <dbReference type="ChEBI" id="CHEBI:58130"/>
        <dbReference type="EC" id="3.1.3.62"/>
    </reaction>
    <physiologicalReaction direction="left-to-right" evidence="12">
        <dbReference type="Rhea" id="RHEA:16990"/>
    </physiologicalReaction>
</comment>
<evidence type="ECO:0000256" key="11">
    <source>
        <dbReference type="ARBA" id="ARBA00043671"/>
    </source>
</evidence>
<name>A0A1M6V3N2_XYLRU</name>
<keyword evidence="7" id="KW-0378">Hydrolase</keyword>
<evidence type="ECO:0000256" key="9">
    <source>
        <dbReference type="ARBA" id="ARBA00031642"/>
    </source>
</evidence>
<comment type="subcellular location">
    <subcellularLocation>
        <location evidence="1">Membrane</location>
    </subcellularLocation>
</comment>
<feature type="chain" id="PRO_5012138677" description="Multiple inositol polyphosphate phosphatase 1" evidence="14">
    <location>
        <begin position="19"/>
        <end position="448"/>
    </location>
</feature>
<evidence type="ECO:0000256" key="3">
    <source>
        <dbReference type="ARBA" id="ARBA00012976"/>
    </source>
</evidence>
<dbReference type="GO" id="GO:0016020">
    <property type="term" value="C:membrane"/>
    <property type="evidence" value="ECO:0007669"/>
    <property type="project" value="UniProtKB-SubCell"/>
</dbReference>
<evidence type="ECO:0000256" key="7">
    <source>
        <dbReference type="ARBA" id="ARBA00022801"/>
    </source>
</evidence>
<evidence type="ECO:0000256" key="5">
    <source>
        <dbReference type="ARBA" id="ARBA00018097"/>
    </source>
</evidence>
<dbReference type="EC" id="3.1.3.62" evidence="4"/>